<name>A0ABU6TZQ1_9FABA</name>
<keyword evidence="4" id="KW-0677">Repeat</keyword>
<evidence type="ECO:0000259" key="9">
    <source>
        <dbReference type="PROSITE" id="PS50929"/>
    </source>
</evidence>
<feature type="transmembrane region" description="Helical" evidence="8">
    <location>
        <begin position="60"/>
        <end position="80"/>
    </location>
</feature>
<accession>A0ABU6TZQ1</accession>
<evidence type="ECO:0000256" key="4">
    <source>
        <dbReference type="ARBA" id="ARBA00022737"/>
    </source>
</evidence>
<protein>
    <submittedName>
        <fullName evidence="10">ABC transporter B member 15</fullName>
    </submittedName>
</protein>
<evidence type="ECO:0000313" key="10">
    <source>
        <dbReference type="EMBL" id="MED6154054.1"/>
    </source>
</evidence>
<keyword evidence="11" id="KW-1185">Reference proteome</keyword>
<dbReference type="Pfam" id="PF00664">
    <property type="entry name" value="ABC_membrane"/>
    <property type="match status" value="1"/>
</dbReference>
<evidence type="ECO:0000313" key="11">
    <source>
        <dbReference type="Proteomes" id="UP001341840"/>
    </source>
</evidence>
<evidence type="ECO:0000256" key="1">
    <source>
        <dbReference type="ARBA" id="ARBA00007577"/>
    </source>
</evidence>
<gene>
    <name evidence="10" type="primary">ABCB15_5</name>
    <name evidence="10" type="ORF">PIB30_108270</name>
</gene>
<dbReference type="Proteomes" id="UP001341840">
    <property type="component" value="Unassembled WGS sequence"/>
</dbReference>
<proteinExistence type="inferred from homology"/>
<keyword evidence="5 8" id="KW-1133">Transmembrane helix</keyword>
<dbReference type="InterPro" id="IPR011527">
    <property type="entry name" value="ABC1_TM_dom"/>
</dbReference>
<evidence type="ECO:0000256" key="5">
    <source>
        <dbReference type="ARBA" id="ARBA00022989"/>
    </source>
</evidence>
<reference evidence="10 11" key="1">
    <citation type="journal article" date="2023" name="Plants (Basel)">
        <title>Bridging the Gap: Combining Genomics and Transcriptomics Approaches to Understand Stylosanthes scabra, an Orphan Legume from the Brazilian Caatinga.</title>
        <authorList>
            <person name="Ferreira-Neto J.R.C."/>
            <person name="da Silva M.D."/>
            <person name="Binneck E."/>
            <person name="de Melo N.F."/>
            <person name="da Silva R.H."/>
            <person name="de Melo A.L.T.M."/>
            <person name="Pandolfi V."/>
            <person name="Bustamante F.O."/>
            <person name="Brasileiro-Vidal A.C."/>
            <person name="Benko-Iseppon A.M."/>
        </authorList>
    </citation>
    <scope>NUCLEOTIDE SEQUENCE [LARGE SCALE GENOMIC DNA]</scope>
    <source>
        <tissue evidence="10">Leaves</tissue>
    </source>
</reference>
<comment type="similarity">
    <text evidence="1">Belongs to the ABC transporter superfamily. ABCB family. Multidrug resistance exporter (TC 3.A.1.201) subfamily.</text>
</comment>
<dbReference type="EMBL" id="JASCZI010095584">
    <property type="protein sequence ID" value="MED6154054.1"/>
    <property type="molecule type" value="Genomic_DNA"/>
</dbReference>
<dbReference type="PANTHER" id="PTHR45136">
    <property type="entry name" value="ABC TRANSPORTER DOMAIN-CONTAINING PROTEIN"/>
    <property type="match status" value="1"/>
</dbReference>
<organism evidence="10 11">
    <name type="scientific">Stylosanthes scabra</name>
    <dbReference type="NCBI Taxonomy" id="79078"/>
    <lineage>
        <taxon>Eukaryota</taxon>
        <taxon>Viridiplantae</taxon>
        <taxon>Streptophyta</taxon>
        <taxon>Embryophyta</taxon>
        <taxon>Tracheophyta</taxon>
        <taxon>Spermatophyta</taxon>
        <taxon>Magnoliopsida</taxon>
        <taxon>eudicotyledons</taxon>
        <taxon>Gunneridae</taxon>
        <taxon>Pentapetalae</taxon>
        <taxon>rosids</taxon>
        <taxon>fabids</taxon>
        <taxon>Fabales</taxon>
        <taxon>Fabaceae</taxon>
        <taxon>Papilionoideae</taxon>
        <taxon>50 kb inversion clade</taxon>
        <taxon>dalbergioids sensu lato</taxon>
        <taxon>Dalbergieae</taxon>
        <taxon>Pterocarpus clade</taxon>
        <taxon>Stylosanthes</taxon>
    </lineage>
</organism>
<evidence type="ECO:0000256" key="2">
    <source>
        <dbReference type="ARBA" id="ARBA00022448"/>
    </source>
</evidence>
<evidence type="ECO:0000256" key="8">
    <source>
        <dbReference type="SAM" id="Phobius"/>
    </source>
</evidence>
<keyword evidence="6 8" id="KW-0472">Membrane</keyword>
<evidence type="ECO:0000256" key="7">
    <source>
        <dbReference type="ARBA" id="ARBA00023180"/>
    </source>
</evidence>
<dbReference type="Gene3D" id="1.20.1560.10">
    <property type="entry name" value="ABC transporter type 1, transmembrane domain"/>
    <property type="match status" value="1"/>
</dbReference>
<keyword evidence="2" id="KW-0813">Transport</keyword>
<evidence type="ECO:0000256" key="3">
    <source>
        <dbReference type="ARBA" id="ARBA00022692"/>
    </source>
</evidence>
<sequence>MHADSKDWVLMAFGVIGAIGEGSTAPLMLYLSSLIMNNMGTFSTMSTPTFVHCINKNAVAWLYLAAGTFFACFLEGYCWTRTSERQAARMRGKYLKAVMRQEVAYFDLNVTSTSDVITSISNDTLLIQDVISDK</sequence>
<dbReference type="SUPFAM" id="SSF90123">
    <property type="entry name" value="ABC transporter transmembrane region"/>
    <property type="match status" value="1"/>
</dbReference>
<dbReference type="PANTHER" id="PTHR45136:SF2">
    <property type="entry name" value="ABC TRANSPORTER DOMAIN-CONTAINING PROTEIN"/>
    <property type="match status" value="1"/>
</dbReference>
<keyword evidence="7" id="KW-0325">Glycoprotein</keyword>
<dbReference type="PROSITE" id="PS50929">
    <property type="entry name" value="ABC_TM1F"/>
    <property type="match status" value="1"/>
</dbReference>
<feature type="domain" description="ABC transmembrane type-1" evidence="9">
    <location>
        <begin position="12"/>
        <end position="133"/>
    </location>
</feature>
<keyword evidence="3 8" id="KW-0812">Transmembrane</keyword>
<feature type="transmembrane region" description="Helical" evidence="8">
    <location>
        <begin position="12"/>
        <end position="36"/>
    </location>
</feature>
<feature type="non-terminal residue" evidence="10">
    <location>
        <position position="134"/>
    </location>
</feature>
<dbReference type="InterPro" id="IPR036640">
    <property type="entry name" value="ABC1_TM_sf"/>
</dbReference>
<evidence type="ECO:0000256" key="6">
    <source>
        <dbReference type="ARBA" id="ARBA00023136"/>
    </source>
</evidence>
<comment type="caution">
    <text evidence="10">The sequence shown here is derived from an EMBL/GenBank/DDBJ whole genome shotgun (WGS) entry which is preliminary data.</text>
</comment>